<keyword evidence="3" id="KW-0067">ATP-binding</keyword>
<keyword evidence="1" id="KW-0547">Nucleotide-binding</keyword>
<reference evidence="5 6" key="1">
    <citation type="submission" date="2017-04" db="EMBL/GenBank/DDBJ databases">
        <authorList>
            <person name="Afonso C.L."/>
            <person name="Miller P.J."/>
            <person name="Scott M.A."/>
            <person name="Spackman E."/>
            <person name="Goraichik I."/>
            <person name="Dimitrov K.M."/>
            <person name="Suarez D.L."/>
            <person name="Swayne D.E."/>
        </authorList>
    </citation>
    <scope>NUCLEOTIDE SEQUENCE [LARGE SCALE GENOMIC DNA]</scope>
    <source>
        <strain evidence="5 6">CGMCC 1.12511</strain>
    </source>
</reference>
<dbReference type="PANTHER" id="PTHR43309:SF3">
    <property type="entry name" value="5-OXOPROLINASE SUBUNIT C"/>
    <property type="match status" value="1"/>
</dbReference>
<dbReference type="GO" id="GO:0005524">
    <property type="term" value="F:ATP binding"/>
    <property type="evidence" value="ECO:0007669"/>
    <property type="project" value="UniProtKB-KW"/>
</dbReference>
<dbReference type="InterPro" id="IPR003778">
    <property type="entry name" value="CT_A_B"/>
</dbReference>
<protein>
    <submittedName>
        <fullName evidence="5">Biotin-dependent carboxylase uncharacterized domain-containing protein</fullName>
    </submittedName>
</protein>
<name>A0A1W2C474_9MICO</name>
<evidence type="ECO:0000256" key="3">
    <source>
        <dbReference type="ARBA" id="ARBA00022840"/>
    </source>
</evidence>
<keyword evidence="2" id="KW-0378">Hydrolase</keyword>
<dbReference type="SUPFAM" id="SSF50891">
    <property type="entry name" value="Cyclophilin-like"/>
    <property type="match status" value="1"/>
</dbReference>
<sequence length="299" mass="30290">MSTGAVTGTRALEVVATGPQATVQDLGRVGLAGLGVGRSGAADPDSLRLANRLLGNPEGTAALEVTFGGLEVRALGGMWVAVTGATTPATVDGRPVGHAAVTWLPDGASLRLGAATAGLRSYVAVRGGIDVDPVLRSRSTDTLAGLGPAVPSPGTLLPVGRAPFAAPVVDVAPVATPTTGEVRLRVVPGPRDDWFVADALDTLVGGAYEVTSESDRVGMRLSGPRLERARDGELKSEGMVPGALQVPPSGQPTLFLADHPVTGGYPVIGVVVAADIGRAAQAQPGQRLRFEIEGSVRRG</sequence>
<dbReference type="EMBL" id="FWXN01000010">
    <property type="protein sequence ID" value="SMC79824.1"/>
    <property type="molecule type" value="Genomic_DNA"/>
</dbReference>
<dbReference type="GO" id="GO:0016787">
    <property type="term" value="F:hydrolase activity"/>
    <property type="evidence" value="ECO:0007669"/>
    <property type="project" value="UniProtKB-KW"/>
</dbReference>
<dbReference type="InterPro" id="IPR052708">
    <property type="entry name" value="PxpC"/>
</dbReference>
<dbReference type="Proteomes" id="UP000192634">
    <property type="component" value="Unassembled WGS sequence"/>
</dbReference>
<dbReference type="NCBIfam" id="TIGR00724">
    <property type="entry name" value="urea_amlyse_rel"/>
    <property type="match status" value="1"/>
</dbReference>
<accession>A0A1W2C474</accession>
<proteinExistence type="predicted"/>
<dbReference type="Pfam" id="PF02626">
    <property type="entry name" value="CT_A_B"/>
    <property type="match status" value="1"/>
</dbReference>
<dbReference type="Gene3D" id="2.40.100.10">
    <property type="entry name" value="Cyclophilin-like"/>
    <property type="match status" value="1"/>
</dbReference>
<dbReference type="PANTHER" id="PTHR43309">
    <property type="entry name" value="5-OXOPROLINASE SUBUNIT C"/>
    <property type="match status" value="1"/>
</dbReference>
<evidence type="ECO:0000256" key="2">
    <source>
        <dbReference type="ARBA" id="ARBA00022801"/>
    </source>
</evidence>
<evidence type="ECO:0000256" key="1">
    <source>
        <dbReference type="ARBA" id="ARBA00022741"/>
    </source>
</evidence>
<dbReference type="RefSeq" id="WP_234993865.1">
    <property type="nucleotide sequence ID" value="NZ_FWXN01000010.1"/>
</dbReference>
<dbReference type="AlphaFoldDB" id="A0A1W2C474"/>
<evidence type="ECO:0000259" key="4">
    <source>
        <dbReference type="SMART" id="SM00797"/>
    </source>
</evidence>
<dbReference type="InterPro" id="IPR029000">
    <property type="entry name" value="Cyclophilin-like_dom_sf"/>
</dbReference>
<feature type="domain" description="Carboxyltransferase" evidence="4">
    <location>
        <begin position="33"/>
        <end position="298"/>
    </location>
</feature>
<evidence type="ECO:0000313" key="6">
    <source>
        <dbReference type="Proteomes" id="UP000192634"/>
    </source>
</evidence>
<gene>
    <name evidence="5" type="ORF">SAMN06296429_11015</name>
</gene>
<evidence type="ECO:0000313" key="5">
    <source>
        <dbReference type="EMBL" id="SMC79824.1"/>
    </source>
</evidence>
<dbReference type="SMART" id="SM00797">
    <property type="entry name" value="AHS2"/>
    <property type="match status" value="1"/>
</dbReference>
<organism evidence="5 6">
    <name type="scientific">Janibacter indicus</name>
    <dbReference type="NCBI Taxonomy" id="857417"/>
    <lineage>
        <taxon>Bacteria</taxon>
        <taxon>Bacillati</taxon>
        <taxon>Actinomycetota</taxon>
        <taxon>Actinomycetes</taxon>
        <taxon>Micrococcales</taxon>
        <taxon>Intrasporangiaceae</taxon>
        <taxon>Janibacter</taxon>
    </lineage>
</organism>